<dbReference type="Proteomes" id="UP000192775">
    <property type="component" value="Chromosome"/>
</dbReference>
<dbReference type="KEGG" id="cphy:B5808_03005"/>
<name>A0A1X9LIH2_9MICO</name>
<dbReference type="AlphaFoldDB" id="A0A1X9LIH2"/>
<dbReference type="PROSITE" id="PS51078">
    <property type="entry name" value="ICLR_ED"/>
    <property type="match status" value="1"/>
</dbReference>
<dbReference type="GO" id="GO:0003677">
    <property type="term" value="F:DNA binding"/>
    <property type="evidence" value="ECO:0007669"/>
    <property type="project" value="UniProtKB-KW"/>
</dbReference>
<dbReference type="PANTHER" id="PTHR30136">
    <property type="entry name" value="HELIX-TURN-HELIX TRANSCRIPTIONAL REGULATOR, ICLR FAMILY"/>
    <property type="match status" value="1"/>
</dbReference>
<dbReference type="InterPro" id="IPR036388">
    <property type="entry name" value="WH-like_DNA-bd_sf"/>
</dbReference>
<dbReference type="GO" id="GO:0045892">
    <property type="term" value="P:negative regulation of DNA-templated transcription"/>
    <property type="evidence" value="ECO:0007669"/>
    <property type="project" value="TreeGrafter"/>
</dbReference>
<organism evidence="4 5">
    <name type="scientific">Cnuibacter physcomitrellae</name>
    <dbReference type="NCBI Taxonomy" id="1619308"/>
    <lineage>
        <taxon>Bacteria</taxon>
        <taxon>Bacillati</taxon>
        <taxon>Actinomycetota</taxon>
        <taxon>Actinomycetes</taxon>
        <taxon>Micrococcales</taxon>
        <taxon>Microbacteriaceae</taxon>
        <taxon>Cnuibacter</taxon>
    </lineage>
</organism>
<protein>
    <submittedName>
        <fullName evidence="4">Uncharacterized protein</fullName>
    </submittedName>
</protein>
<dbReference type="InterPro" id="IPR029016">
    <property type="entry name" value="GAF-like_dom_sf"/>
</dbReference>
<dbReference type="SUPFAM" id="SSF46785">
    <property type="entry name" value="Winged helix' DNA-binding domain"/>
    <property type="match status" value="1"/>
</dbReference>
<dbReference type="PROSITE" id="PS51077">
    <property type="entry name" value="HTH_ICLR"/>
    <property type="match status" value="1"/>
</dbReference>
<dbReference type="STRING" id="1619308.B5808_03005"/>
<dbReference type="Pfam" id="PF01614">
    <property type="entry name" value="IclR_C"/>
    <property type="match status" value="1"/>
</dbReference>
<keyword evidence="5" id="KW-1185">Reference proteome</keyword>
<accession>A0A1X9LIH2</accession>
<dbReference type="Gene3D" id="3.30.450.40">
    <property type="match status" value="1"/>
</dbReference>
<dbReference type="Gene3D" id="1.10.10.10">
    <property type="entry name" value="Winged helix-like DNA-binding domain superfamily/Winged helix DNA-binding domain"/>
    <property type="match status" value="1"/>
</dbReference>
<dbReference type="GO" id="GO:0003700">
    <property type="term" value="F:DNA-binding transcription factor activity"/>
    <property type="evidence" value="ECO:0007669"/>
    <property type="project" value="TreeGrafter"/>
</dbReference>
<evidence type="ECO:0000313" key="4">
    <source>
        <dbReference type="EMBL" id="ARJ04312.1"/>
    </source>
</evidence>
<dbReference type="PANTHER" id="PTHR30136:SF24">
    <property type="entry name" value="HTH-TYPE TRANSCRIPTIONAL REPRESSOR ALLR"/>
    <property type="match status" value="1"/>
</dbReference>
<keyword evidence="1" id="KW-0805">Transcription regulation</keyword>
<evidence type="ECO:0000256" key="3">
    <source>
        <dbReference type="ARBA" id="ARBA00023163"/>
    </source>
</evidence>
<dbReference type="InterPro" id="IPR005471">
    <property type="entry name" value="Tscrpt_reg_IclR_N"/>
</dbReference>
<dbReference type="SUPFAM" id="SSF55781">
    <property type="entry name" value="GAF domain-like"/>
    <property type="match status" value="1"/>
</dbReference>
<evidence type="ECO:0000313" key="5">
    <source>
        <dbReference type="Proteomes" id="UP000192775"/>
    </source>
</evidence>
<dbReference type="Pfam" id="PF09339">
    <property type="entry name" value="HTH_IclR"/>
    <property type="match status" value="1"/>
</dbReference>
<dbReference type="InterPro" id="IPR036390">
    <property type="entry name" value="WH_DNA-bd_sf"/>
</dbReference>
<proteinExistence type="predicted"/>
<evidence type="ECO:0000256" key="2">
    <source>
        <dbReference type="ARBA" id="ARBA00023125"/>
    </source>
</evidence>
<sequence length="253" mass="27357">MAGNRSDARTAAQKLLAVADAFDGPGDGTLTLSDIAQRSGLPLSTTHRLVRDWVEWGGLDRDDDGRYRLGLRFFSLGVRAPTQRRMRAIARPFLDDLVDLTHQNVQLAVRDGLAALYLERRSAKGAVPIITEVGVRLPLHATGVGLVLLAHAPAEVFESVLAAGPRRYLPNTMTTEAELRPRLATVRSTGLATSLDEMTEHTYSVAAPVRGRSGEVVAAVSIVAHPDDRANREYPLAVRVAARGVSRALGWRG</sequence>
<evidence type="ECO:0000256" key="1">
    <source>
        <dbReference type="ARBA" id="ARBA00023015"/>
    </source>
</evidence>
<dbReference type="SMART" id="SM00346">
    <property type="entry name" value="HTH_ICLR"/>
    <property type="match status" value="1"/>
</dbReference>
<keyword evidence="3" id="KW-0804">Transcription</keyword>
<keyword evidence="2" id="KW-0238">DNA-binding</keyword>
<dbReference type="InterPro" id="IPR014757">
    <property type="entry name" value="Tscrpt_reg_IclR_C"/>
</dbReference>
<reference evidence="4 5" key="1">
    <citation type="submission" date="2017-04" db="EMBL/GenBank/DDBJ databases">
        <authorList>
            <person name="Afonso C.L."/>
            <person name="Miller P.J."/>
            <person name="Scott M.A."/>
            <person name="Spackman E."/>
            <person name="Goraichik I."/>
            <person name="Dimitrov K.M."/>
            <person name="Suarez D.L."/>
            <person name="Swayne D.E."/>
        </authorList>
    </citation>
    <scope>NUCLEOTIDE SEQUENCE [LARGE SCALE GENOMIC DNA]</scope>
    <source>
        <strain evidence="5">XA(T)</strain>
    </source>
</reference>
<gene>
    <name evidence="4" type="ORF">B5808_03005</name>
</gene>
<dbReference type="EMBL" id="CP020715">
    <property type="protein sequence ID" value="ARJ04312.1"/>
    <property type="molecule type" value="Genomic_DNA"/>
</dbReference>
<dbReference type="RefSeq" id="WP_085018305.1">
    <property type="nucleotide sequence ID" value="NZ_BMHD01000001.1"/>
</dbReference>
<dbReference type="InterPro" id="IPR050707">
    <property type="entry name" value="HTH_MetabolicPath_Reg"/>
</dbReference>